<evidence type="ECO:0000313" key="9">
    <source>
        <dbReference type="EMBL" id="SFV74564.1"/>
    </source>
</evidence>
<dbReference type="GO" id="GO:0006189">
    <property type="term" value="P:'de novo' IMP biosynthetic process"/>
    <property type="evidence" value="ECO:0007669"/>
    <property type="project" value="UniProtKB-UniPathway"/>
</dbReference>
<dbReference type="InterPro" id="IPR035584">
    <property type="entry name" value="PurF_N"/>
</dbReference>
<proteinExistence type="inferred from homology"/>
<name>A0A1W1D1X1_9ZZZZ</name>
<keyword evidence="7" id="KW-0315">Glutamine amidotransferase</keyword>
<gene>
    <name evidence="9" type="ORF">MNB_SM-3-455</name>
</gene>
<dbReference type="CDD" id="cd00715">
    <property type="entry name" value="GPATase_N"/>
    <property type="match status" value="1"/>
</dbReference>
<dbReference type="InterPro" id="IPR000836">
    <property type="entry name" value="PRTase_dom"/>
</dbReference>
<evidence type="ECO:0000259" key="8">
    <source>
        <dbReference type="PROSITE" id="PS51278"/>
    </source>
</evidence>
<dbReference type="PROSITE" id="PS51278">
    <property type="entry name" value="GATASE_TYPE_2"/>
    <property type="match status" value="1"/>
</dbReference>
<keyword evidence="5 9" id="KW-0808">Transferase</keyword>
<dbReference type="PANTHER" id="PTHR11907">
    <property type="entry name" value="AMIDOPHOSPHORIBOSYLTRANSFERASE"/>
    <property type="match status" value="1"/>
</dbReference>
<organism evidence="9">
    <name type="scientific">hydrothermal vent metagenome</name>
    <dbReference type="NCBI Taxonomy" id="652676"/>
    <lineage>
        <taxon>unclassified sequences</taxon>
        <taxon>metagenomes</taxon>
        <taxon>ecological metagenomes</taxon>
    </lineage>
</organism>
<dbReference type="AlphaFoldDB" id="A0A1W1D1X1"/>
<comment type="pathway">
    <text evidence="1">Purine metabolism; IMP biosynthesis via de novo pathway; N(1)-(5-phospho-D-ribosyl)glycinamide from 5-phospho-alpha-D-ribose 1-diphosphate: step 1/2.</text>
</comment>
<dbReference type="EC" id="2.4.2.14" evidence="3"/>
<evidence type="ECO:0000256" key="1">
    <source>
        <dbReference type="ARBA" id="ARBA00005209"/>
    </source>
</evidence>
<keyword evidence="6" id="KW-0658">Purine biosynthesis</keyword>
<evidence type="ECO:0000256" key="4">
    <source>
        <dbReference type="ARBA" id="ARBA00022676"/>
    </source>
</evidence>
<dbReference type="Gene3D" id="3.60.20.10">
    <property type="entry name" value="Glutamine Phosphoribosylpyrophosphate, subunit 1, domain 1"/>
    <property type="match status" value="1"/>
</dbReference>
<dbReference type="InterPro" id="IPR029057">
    <property type="entry name" value="PRTase-like"/>
</dbReference>
<dbReference type="Gene3D" id="3.40.50.2020">
    <property type="match status" value="1"/>
</dbReference>
<dbReference type="SUPFAM" id="SSF53271">
    <property type="entry name" value="PRTase-like"/>
    <property type="match status" value="1"/>
</dbReference>
<dbReference type="PIRSF" id="PIRSF000485">
    <property type="entry name" value="Amd_phspho_trans"/>
    <property type="match status" value="1"/>
</dbReference>
<dbReference type="InterPro" id="IPR005854">
    <property type="entry name" value="PurF"/>
</dbReference>
<dbReference type="NCBIfam" id="TIGR01134">
    <property type="entry name" value="purF"/>
    <property type="match status" value="1"/>
</dbReference>
<evidence type="ECO:0000256" key="7">
    <source>
        <dbReference type="ARBA" id="ARBA00022962"/>
    </source>
</evidence>
<dbReference type="GO" id="GO:0009113">
    <property type="term" value="P:purine nucleobase biosynthetic process"/>
    <property type="evidence" value="ECO:0007669"/>
    <property type="project" value="InterPro"/>
</dbReference>
<keyword evidence="4 9" id="KW-0328">Glycosyltransferase</keyword>
<protein>
    <recommendedName>
        <fullName evidence="3">amidophosphoribosyltransferase</fullName>
        <ecNumber evidence="3">2.4.2.14</ecNumber>
    </recommendedName>
</protein>
<comment type="similarity">
    <text evidence="2">In the C-terminal section; belongs to the purine/pyrimidine phosphoribosyltransferase family.</text>
</comment>
<dbReference type="EMBL" id="FPHP01000002">
    <property type="protein sequence ID" value="SFV74564.1"/>
    <property type="molecule type" value="Genomic_DNA"/>
</dbReference>
<feature type="domain" description="Glutamine amidotransferase type-2" evidence="8">
    <location>
        <begin position="9"/>
        <end position="228"/>
    </location>
</feature>
<evidence type="ECO:0000256" key="2">
    <source>
        <dbReference type="ARBA" id="ARBA00010138"/>
    </source>
</evidence>
<dbReference type="GO" id="GO:0004044">
    <property type="term" value="F:amidophosphoribosyltransferase activity"/>
    <property type="evidence" value="ECO:0007669"/>
    <property type="project" value="UniProtKB-EC"/>
</dbReference>
<dbReference type="InterPro" id="IPR017932">
    <property type="entry name" value="GATase_2_dom"/>
</dbReference>
<dbReference type="SUPFAM" id="SSF56235">
    <property type="entry name" value="N-terminal nucleophile aminohydrolases (Ntn hydrolases)"/>
    <property type="match status" value="1"/>
</dbReference>
<dbReference type="HAMAP" id="MF_01931">
    <property type="entry name" value="PurF"/>
    <property type="match status" value="1"/>
</dbReference>
<evidence type="ECO:0000256" key="5">
    <source>
        <dbReference type="ARBA" id="ARBA00022679"/>
    </source>
</evidence>
<evidence type="ECO:0000256" key="6">
    <source>
        <dbReference type="ARBA" id="ARBA00022755"/>
    </source>
</evidence>
<dbReference type="UniPathway" id="UPA00074">
    <property type="reaction ID" value="UER00124"/>
</dbReference>
<sequence length="451" mass="50286">MLENINEKCAVVGIFNHTNASELAYLALHSLQHRGQEAAGISSADGKKLHTIKDRGLVTKVFSDENLKTLQGRSAIGHTRYSTAGDDSILDAQPVFARYDLGEMAIVHNGNLTNAEEVRNKLIEKGAIFQTFMDTENLIHLIAKSQKEKLLDRIIDAVERIEGAFSLVFLSRTKMFAMRDRHGFRPLSLGKLKDGGYIVASETCAFDLVGATYIRDVKPGELLIFEEDAEPISMQIFEPTPKHCIFEYVYFARPDSLVFGQSVYQTRKNMGMELARIAPVEADMVIPVPDGGVPAAIGYAQESKIPYEMGIMRNHYVGRTFIEPTQDQRDLKVKMKLSPMTDLIKGKRLIVVDDSIVRGTTSRRIVRMLKEAGASEVHMRISSPPTTDPCFYGVDTPDKSKLIAANMSLDEICKYIEADSLAYLDEEALSRSVYAKDDNFCTACFTGKYIV</sequence>
<dbReference type="CDD" id="cd06223">
    <property type="entry name" value="PRTases_typeI"/>
    <property type="match status" value="1"/>
</dbReference>
<dbReference type="Pfam" id="PF13537">
    <property type="entry name" value="GATase_7"/>
    <property type="match status" value="1"/>
</dbReference>
<dbReference type="Pfam" id="PF00156">
    <property type="entry name" value="Pribosyltran"/>
    <property type="match status" value="1"/>
</dbReference>
<dbReference type="InterPro" id="IPR029055">
    <property type="entry name" value="Ntn_hydrolases_N"/>
</dbReference>
<evidence type="ECO:0000256" key="3">
    <source>
        <dbReference type="ARBA" id="ARBA00011941"/>
    </source>
</evidence>
<accession>A0A1W1D1X1</accession>
<reference evidence="9" key="1">
    <citation type="submission" date="2016-10" db="EMBL/GenBank/DDBJ databases">
        <authorList>
            <person name="de Groot N.N."/>
        </authorList>
    </citation>
    <scope>NUCLEOTIDE SEQUENCE</scope>
</reference>